<comment type="caution">
    <text evidence="1">The sequence shown here is derived from an EMBL/GenBank/DDBJ whole genome shotgun (WGS) entry which is preliminary data.</text>
</comment>
<accession>A0AAD5T2K9</accession>
<keyword evidence="2" id="KW-1185">Reference proteome</keyword>
<dbReference type="Gene3D" id="1.20.1290.10">
    <property type="entry name" value="AhpD-like"/>
    <property type="match status" value="1"/>
</dbReference>
<dbReference type="EMBL" id="JADGJH010000863">
    <property type="protein sequence ID" value="KAJ3121673.1"/>
    <property type="molecule type" value="Genomic_DNA"/>
</dbReference>
<reference evidence="1" key="1">
    <citation type="submission" date="2020-05" db="EMBL/GenBank/DDBJ databases">
        <title>Phylogenomic resolution of chytrid fungi.</title>
        <authorList>
            <person name="Stajich J.E."/>
            <person name="Amses K."/>
            <person name="Simmons R."/>
            <person name="Seto K."/>
            <person name="Myers J."/>
            <person name="Bonds A."/>
            <person name="Quandt C.A."/>
            <person name="Barry K."/>
            <person name="Liu P."/>
            <person name="Grigoriev I."/>
            <person name="Longcore J.E."/>
            <person name="James T.Y."/>
        </authorList>
    </citation>
    <scope>NUCLEOTIDE SEQUENCE</scope>
    <source>
        <strain evidence="1">JEL0513</strain>
    </source>
</reference>
<evidence type="ECO:0000313" key="1">
    <source>
        <dbReference type="EMBL" id="KAJ3121673.1"/>
    </source>
</evidence>
<evidence type="ECO:0000313" key="2">
    <source>
        <dbReference type="Proteomes" id="UP001211907"/>
    </source>
</evidence>
<sequence length="523" mass="57769">MLWDRNSTRIAALLEPYSIHGSAFDNEYRAVSIIISRVLGATPASFHTYAVYPVAMNTYVLCMVALQDNSKLPSNLLRLASIITSLVAQCAYCSALACGLGDIFKGSIAVSEPLRLGPNEVSQNDRIALRLCVAATKVPARVSVEMQNDSASAFGGTIGLQQIGNLVAIAGFKNSLNTLLGLEIDELHARNAEIAFKKTTFSFGVHKYNGAFKSTVSHPRRKKDSIYSRIKEALEILVHLKIFLNLNQTIQSKLPATHALLDIWLLQKFQGFAPRYLVQIKNASTKRIYCSFLEQTLFCDTKSTDTQQSFTKEFMANLPLSEKIILAFVYMTGVANNLLASHFAYIAHKLKIPSANLTAALYTSKTFNHKLPNVEPITSQMDIMIPLMYYTARRYHKRIWRLTPRLMRVCDNNPATVLAFSTLAGTFTLLHRYSAVAGGVDGCEPAVMEFVESQYGQECGLKVNLAGYTSSKNFSASEEEQDIDWDDVDLTNVGVAAASMRMDIGEVVGTEVSDDLWGGTVEF</sequence>
<proteinExistence type="predicted"/>
<dbReference type="AlphaFoldDB" id="A0AAD5T2K9"/>
<dbReference type="Proteomes" id="UP001211907">
    <property type="component" value="Unassembled WGS sequence"/>
</dbReference>
<dbReference type="SUPFAM" id="SSF69118">
    <property type="entry name" value="AhpD-like"/>
    <property type="match status" value="1"/>
</dbReference>
<name>A0AAD5T2K9_9FUNG</name>
<protein>
    <submittedName>
        <fullName evidence="1">Uncharacterized protein</fullName>
    </submittedName>
</protein>
<gene>
    <name evidence="1" type="ORF">HK100_012281</name>
</gene>
<dbReference type="InterPro" id="IPR029032">
    <property type="entry name" value="AhpD-like"/>
</dbReference>
<organism evidence="1 2">
    <name type="scientific">Physocladia obscura</name>
    <dbReference type="NCBI Taxonomy" id="109957"/>
    <lineage>
        <taxon>Eukaryota</taxon>
        <taxon>Fungi</taxon>
        <taxon>Fungi incertae sedis</taxon>
        <taxon>Chytridiomycota</taxon>
        <taxon>Chytridiomycota incertae sedis</taxon>
        <taxon>Chytridiomycetes</taxon>
        <taxon>Chytridiales</taxon>
        <taxon>Chytriomycetaceae</taxon>
        <taxon>Physocladia</taxon>
    </lineage>
</organism>